<comment type="function">
    <text evidence="7">Catalyzes the formation of L-homocysteine from O-succinyl-L-homoserine (OSHS) and hydrogen sulfide.</text>
</comment>
<evidence type="ECO:0000313" key="10">
    <source>
        <dbReference type="EMBL" id="RXF68552.1"/>
    </source>
</evidence>
<keyword evidence="7" id="KW-0486">Methionine biosynthesis</keyword>
<dbReference type="GO" id="GO:0071268">
    <property type="term" value="P:homocysteine biosynthetic process"/>
    <property type="evidence" value="ECO:0007669"/>
    <property type="project" value="InterPro"/>
</dbReference>
<evidence type="ECO:0000256" key="2">
    <source>
        <dbReference type="ARBA" id="ARBA00011881"/>
    </source>
</evidence>
<evidence type="ECO:0000256" key="8">
    <source>
        <dbReference type="PIRSR" id="PIRSR001434-2"/>
    </source>
</evidence>
<dbReference type="InterPro" id="IPR015424">
    <property type="entry name" value="PyrdxlP-dep_Trfase"/>
</dbReference>
<comment type="pathway">
    <text evidence="7">Amino-acid biosynthesis; L-methionine biosynthesis via de novo pathway; L-homocysteine from O-succinyl-L-homoserine: step 1/1.</text>
</comment>
<dbReference type="RefSeq" id="WP_128779201.1">
    <property type="nucleotide sequence ID" value="NZ_RYFI01000025.1"/>
</dbReference>
<dbReference type="Pfam" id="PF01053">
    <property type="entry name" value="Cys_Met_Meta_PP"/>
    <property type="match status" value="1"/>
</dbReference>
<dbReference type="InterPro" id="IPR006234">
    <property type="entry name" value="O-succ-hSer_sulfhydrylase"/>
</dbReference>
<dbReference type="Gene3D" id="3.40.640.10">
    <property type="entry name" value="Type I PLP-dependent aspartate aminotransferase-like (Major domain)"/>
    <property type="match status" value="1"/>
</dbReference>
<organism evidence="10 11">
    <name type="scientific">Hansschlegelia zhihuaiae</name>
    <dbReference type="NCBI Taxonomy" id="405005"/>
    <lineage>
        <taxon>Bacteria</taxon>
        <taxon>Pseudomonadati</taxon>
        <taxon>Pseudomonadota</taxon>
        <taxon>Alphaproteobacteria</taxon>
        <taxon>Hyphomicrobiales</taxon>
        <taxon>Methylopilaceae</taxon>
        <taxon>Hansschlegelia</taxon>
    </lineage>
</organism>
<dbReference type="HAMAP" id="MF_02056">
    <property type="entry name" value="MetZ"/>
    <property type="match status" value="1"/>
</dbReference>
<comment type="catalytic activity">
    <reaction evidence="7">
        <text>O-succinyl-L-homoserine + hydrogen sulfide = L-homocysteine + succinate</text>
        <dbReference type="Rhea" id="RHEA:27826"/>
        <dbReference type="ChEBI" id="CHEBI:29919"/>
        <dbReference type="ChEBI" id="CHEBI:30031"/>
        <dbReference type="ChEBI" id="CHEBI:57661"/>
        <dbReference type="ChEBI" id="CHEBI:58199"/>
    </reaction>
</comment>
<evidence type="ECO:0000256" key="4">
    <source>
        <dbReference type="ARBA" id="ARBA00022898"/>
    </source>
</evidence>
<dbReference type="AlphaFoldDB" id="A0A4V1KHV9"/>
<dbReference type="Gene3D" id="3.90.1150.10">
    <property type="entry name" value="Aspartate Aminotransferase, domain 1"/>
    <property type="match status" value="1"/>
</dbReference>
<gene>
    <name evidence="7" type="primary">metZ</name>
    <name evidence="10" type="ORF">EK403_19870</name>
</gene>
<dbReference type="SUPFAM" id="SSF53383">
    <property type="entry name" value="PLP-dependent transferases"/>
    <property type="match status" value="1"/>
</dbReference>
<comment type="subunit">
    <text evidence="2 7">Homotetramer.</text>
</comment>
<evidence type="ECO:0000313" key="11">
    <source>
        <dbReference type="Proteomes" id="UP000289708"/>
    </source>
</evidence>
<dbReference type="NCBIfam" id="NF005696">
    <property type="entry name" value="PRK07504.1"/>
    <property type="match status" value="1"/>
</dbReference>
<evidence type="ECO:0000256" key="5">
    <source>
        <dbReference type="ARBA" id="ARBA00060995"/>
    </source>
</evidence>
<keyword evidence="11" id="KW-1185">Reference proteome</keyword>
<reference evidence="10 11" key="1">
    <citation type="submission" date="2018-12" db="EMBL/GenBank/DDBJ databases">
        <title>bacterium Hansschlegelia zhihuaiae S113.</title>
        <authorList>
            <person name="He J."/>
        </authorList>
    </citation>
    <scope>NUCLEOTIDE SEQUENCE [LARGE SCALE GENOMIC DNA]</scope>
    <source>
        <strain evidence="10 11">S 113</strain>
    </source>
</reference>
<keyword evidence="7" id="KW-0028">Amino-acid biosynthesis</keyword>
<sequence>MSRASLPKSRDLSDATRLIHEGEARSGFGEMSEPIYVTSGYAYETMEAAEARFDGRDPGYIYSRFSNPTVTTFERRMMALEGAEAARATASGMAAVTAAMLCQIKAGDHVVSAKALFGSCRYVVEDLLPRFGVPSTLVDGADLDQWRSAVRPETRVFFLESPTNPTLEVYDIEAIAKIAHEAGALLVVDNVFATPVLQKPLKFGADVVVYSATKHIDGQGRTLGGVVLGSEKFVMDHLHTFMRQTGPSMSPFNAWVLAKGLETLSLRVERMQASAAKVADFLASHPKVKKLTYCGRDDHPQAALVKKQMTGGGTLATFDIGGAKPEAFRFGNALEIVKISNNLGDAKSILTHPATTTHQRLAPDARAELGITDATLRLSVGLEDVDDLIEDIDTALKAV</sequence>
<dbReference type="NCBIfam" id="NF006003">
    <property type="entry name" value="PRK08133.1"/>
    <property type="match status" value="1"/>
</dbReference>
<keyword evidence="3 7" id="KW-0808">Transferase</keyword>
<dbReference type="InterPro" id="IPR000277">
    <property type="entry name" value="Cys/Met-Metab_PyrdxlP-dep_enz"/>
</dbReference>
<dbReference type="OrthoDB" id="9805807at2"/>
<evidence type="ECO:0000256" key="1">
    <source>
        <dbReference type="ARBA" id="ARBA00001933"/>
    </source>
</evidence>
<accession>A0A4V1KHV9</accession>
<feature type="modified residue" description="N6-(pyridoxal phosphate)lysine" evidence="7 8">
    <location>
        <position position="214"/>
    </location>
</feature>
<dbReference type="NCBIfam" id="TIGR01325">
    <property type="entry name" value="O_suc_HS_sulf"/>
    <property type="match status" value="1"/>
</dbReference>
<dbReference type="EMBL" id="RYFI01000025">
    <property type="protein sequence ID" value="RXF68552.1"/>
    <property type="molecule type" value="Genomic_DNA"/>
</dbReference>
<protein>
    <recommendedName>
        <fullName evidence="6 7">O-succinylhomoserine sulfhydrylase</fullName>
        <shortName evidence="7">OSH sulfhydrylase</shortName>
        <shortName evidence="7">OSHS sulfhydrylase</shortName>
        <ecNumber evidence="7">2.5.1.-</ecNumber>
    </recommendedName>
</protein>
<dbReference type="InterPro" id="IPR015421">
    <property type="entry name" value="PyrdxlP-dep_Trfase_major"/>
</dbReference>
<dbReference type="EC" id="2.5.1.-" evidence="7"/>
<dbReference type="InterPro" id="IPR015422">
    <property type="entry name" value="PyrdxlP-dep_Trfase_small"/>
</dbReference>
<dbReference type="GO" id="GO:0030170">
    <property type="term" value="F:pyridoxal phosphate binding"/>
    <property type="evidence" value="ECO:0007669"/>
    <property type="project" value="UniProtKB-UniRule"/>
</dbReference>
<dbReference type="FunFam" id="3.90.1150.10:FF:000033">
    <property type="entry name" value="Cystathionine gamma-synthase"/>
    <property type="match status" value="1"/>
</dbReference>
<dbReference type="GO" id="GO:0019346">
    <property type="term" value="P:transsulfuration"/>
    <property type="evidence" value="ECO:0007669"/>
    <property type="project" value="InterPro"/>
</dbReference>
<dbReference type="GO" id="GO:0005737">
    <property type="term" value="C:cytoplasm"/>
    <property type="evidence" value="ECO:0007669"/>
    <property type="project" value="TreeGrafter"/>
</dbReference>
<dbReference type="GO" id="GO:0016846">
    <property type="term" value="F:carbon-sulfur lyase activity"/>
    <property type="evidence" value="ECO:0007669"/>
    <property type="project" value="TreeGrafter"/>
</dbReference>
<dbReference type="UniPathway" id="UPA00051">
    <property type="reaction ID" value="UER00449"/>
</dbReference>
<dbReference type="GO" id="GO:0016765">
    <property type="term" value="F:transferase activity, transferring alkyl or aryl (other than methyl) groups"/>
    <property type="evidence" value="ECO:0007669"/>
    <property type="project" value="UniProtKB-UniRule"/>
</dbReference>
<dbReference type="GO" id="GO:0071266">
    <property type="term" value="P:'de novo' L-methionine biosynthetic process"/>
    <property type="evidence" value="ECO:0007669"/>
    <property type="project" value="UniProtKB-UniRule"/>
</dbReference>
<evidence type="ECO:0000256" key="6">
    <source>
        <dbReference type="ARBA" id="ARBA00071157"/>
    </source>
</evidence>
<name>A0A4V1KHV9_9HYPH</name>
<proteinExistence type="inferred from homology"/>
<dbReference type="PANTHER" id="PTHR11808">
    <property type="entry name" value="TRANS-SULFURATION ENZYME FAMILY MEMBER"/>
    <property type="match status" value="1"/>
</dbReference>
<dbReference type="PANTHER" id="PTHR11808:SF80">
    <property type="entry name" value="CYSTATHIONINE GAMMA-LYASE"/>
    <property type="match status" value="1"/>
</dbReference>
<dbReference type="Proteomes" id="UP000289708">
    <property type="component" value="Unassembled WGS sequence"/>
</dbReference>
<comment type="caution">
    <text evidence="10">The sequence shown here is derived from an EMBL/GenBank/DDBJ whole genome shotgun (WGS) entry which is preliminary data.</text>
</comment>
<dbReference type="FunFam" id="3.40.640.10:FF:000035">
    <property type="entry name" value="O-succinylhomoserine sulfhydrylase"/>
    <property type="match status" value="1"/>
</dbReference>
<evidence type="ECO:0000256" key="7">
    <source>
        <dbReference type="HAMAP-Rule" id="MF_02056"/>
    </source>
</evidence>
<comment type="cofactor">
    <cofactor evidence="1 7 9">
        <name>pyridoxal 5'-phosphate</name>
        <dbReference type="ChEBI" id="CHEBI:597326"/>
    </cofactor>
</comment>
<evidence type="ECO:0000256" key="9">
    <source>
        <dbReference type="RuleBase" id="RU362118"/>
    </source>
</evidence>
<comment type="similarity">
    <text evidence="5 7">Belongs to the trans-sulfuration enzymes family. MetZ subfamily.</text>
</comment>
<evidence type="ECO:0000256" key="3">
    <source>
        <dbReference type="ARBA" id="ARBA00022679"/>
    </source>
</evidence>
<keyword evidence="4 7" id="KW-0663">Pyridoxal phosphate</keyword>
<dbReference type="PIRSF" id="PIRSF001434">
    <property type="entry name" value="CGS"/>
    <property type="match status" value="1"/>
</dbReference>
<dbReference type="CDD" id="cd00614">
    <property type="entry name" value="CGS_like"/>
    <property type="match status" value="1"/>
</dbReference>